<dbReference type="InterPro" id="IPR012808">
    <property type="entry name" value="CHP02453"/>
</dbReference>
<dbReference type="PANTHER" id="PTHR36452:SF1">
    <property type="entry name" value="DUF2461 DOMAIN-CONTAINING PROTEIN"/>
    <property type="match status" value="1"/>
</dbReference>
<proteinExistence type="predicted"/>
<keyword evidence="2" id="KW-1185">Reference proteome</keyword>
<evidence type="ECO:0000313" key="1">
    <source>
        <dbReference type="EMBL" id="RJT87602.1"/>
    </source>
</evidence>
<protein>
    <submittedName>
        <fullName evidence="1">DUF2461 domain-containing protein</fullName>
    </submittedName>
</protein>
<comment type="caution">
    <text evidence="1">The sequence shown here is derived from an EMBL/GenBank/DDBJ whole genome shotgun (WGS) entry which is preliminary data.</text>
</comment>
<dbReference type="AlphaFoldDB" id="A0A3A5MDQ0"/>
<dbReference type="PANTHER" id="PTHR36452">
    <property type="entry name" value="CHROMOSOME 12, WHOLE GENOME SHOTGUN SEQUENCE"/>
    <property type="match status" value="1"/>
</dbReference>
<gene>
    <name evidence="1" type="ORF">D6T64_13410</name>
</gene>
<evidence type="ECO:0000313" key="2">
    <source>
        <dbReference type="Proteomes" id="UP000272015"/>
    </source>
</evidence>
<sequence>MSRWPVVASSTVCRGGPEWRSAHTCSQGDAVQDDEEHDVASTARPWFKRPCRWTITASRHRNYRQFTDKDDIVLLLLCGLISARDSIFRILRAVQHTTGQGTVIDAKTFDFLHDITENNTKEWFEENRDAYNNVLANLAEVSQALITGFDKEDAGFAAANPDPRRTISRIHRDMRFAKPGKPRFKSDFFLAFKAPAAAPAIAGYYLHVEPGNVYSGGGAFTPQRPELTRIRKRMAGSYEKWLAVVESEPMTRMFPHGLTSPGNLKIAPQGYDPDDPAIEYLRMKGYCANRPMTMARVEESESMSDIVETFSTVRPLVDYLNEAAR</sequence>
<dbReference type="EMBL" id="QZVS01000088">
    <property type="protein sequence ID" value="RJT87602.1"/>
    <property type="molecule type" value="Genomic_DNA"/>
</dbReference>
<accession>A0A3A5MDQ0</accession>
<reference evidence="1 2" key="1">
    <citation type="submission" date="2018-09" db="EMBL/GenBank/DDBJ databases">
        <title>Novel species of Cryobacterium.</title>
        <authorList>
            <person name="Liu Q."/>
            <person name="Xin Y.-H."/>
        </authorList>
    </citation>
    <scope>NUCLEOTIDE SEQUENCE [LARGE SCALE GENOMIC DNA]</scope>
    <source>
        <strain evidence="1 2">Hh39</strain>
    </source>
</reference>
<name>A0A3A5MDQ0_9MICO</name>
<dbReference type="Pfam" id="PF09365">
    <property type="entry name" value="DUF2461"/>
    <property type="match status" value="1"/>
</dbReference>
<organism evidence="1 2">
    <name type="scientific">Cryobacterium melibiosiphilum</name>
    <dbReference type="NCBI Taxonomy" id="995039"/>
    <lineage>
        <taxon>Bacteria</taxon>
        <taxon>Bacillati</taxon>
        <taxon>Actinomycetota</taxon>
        <taxon>Actinomycetes</taxon>
        <taxon>Micrococcales</taxon>
        <taxon>Microbacteriaceae</taxon>
        <taxon>Cryobacterium</taxon>
    </lineage>
</organism>
<dbReference type="Proteomes" id="UP000272015">
    <property type="component" value="Unassembled WGS sequence"/>
</dbReference>
<dbReference type="NCBIfam" id="TIGR02453">
    <property type="entry name" value="TIGR02453 family protein"/>
    <property type="match status" value="1"/>
</dbReference>